<feature type="compositionally biased region" description="Basic residues" evidence="1">
    <location>
        <begin position="224"/>
        <end position="240"/>
    </location>
</feature>
<dbReference type="EMBL" id="NMUH01004875">
    <property type="protein sequence ID" value="MQM11130.1"/>
    <property type="molecule type" value="Genomic_DNA"/>
</dbReference>
<feature type="compositionally biased region" description="Polar residues" evidence="1">
    <location>
        <begin position="264"/>
        <end position="281"/>
    </location>
</feature>
<feature type="region of interest" description="Disordered" evidence="1">
    <location>
        <begin position="395"/>
        <end position="418"/>
    </location>
</feature>
<feature type="region of interest" description="Disordered" evidence="1">
    <location>
        <begin position="436"/>
        <end position="501"/>
    </location>
</feature>
<dbReference type="AlphaFoldDB" id="A0A843X4W7"/>
<reference evidence="2" key="1">
    <citation type="submission" date="2017-07" db="EMBL/GenBank/DDBJ databases">
        <title>Taro Niue Genome Assembly and Annotation.</title>
        <authorList>
            <person name="Atibalentja N."/>
            <person name="Keating K."/>
            <person name="Fields C.J."/>
        </authorList>
    </citation>
    <scope>NUCLEOTIDE SEQUENCE</scope>
    <source>
        <strain evidence="2">Niue_2</strain>
        <tissue evidence="2">Leaf</tissue>
    </source>
</reference>
<feature type="compositionally biased region" description="Polar residues" evidence="1">
    <location>
        <begin position="397"/>
        <end position="408"/>
    </location>
</feature>
<accession>A0A843X4W7</accession>
<evidence type="ECO:0000256" key="1">
    <source>
        <dbReference type="SAM" id="MobiDB-lite"/>
    </source>
</evidence>
<keyword evidence="3" id="KW-1185">Reference proteome</keyword>
<protein>
    <submittedName>
        <fullName evidence="2">Uncharacterized protein</fullName>
    </submittedName>
</protein>
<dbReference type="OrthoDB" id="743335at2759"/>
<feature type="region of interest" description="Disordered" evidence="1">
    <location>
        <begin position="1"/>
        <end position="94"/>
    </location>
</feature>
<dbReference type="Proteomes" id="UP000652761">
    <property type="component" value="Unassembled WGS sequence"/>
</dbReference>
<organism evidence="2 3">
    <name type="scientific">Colocasia esculenta</name>
    <name type="common">Wild taro</name>
    <name type="synonym">Arum esculentum</name>
    <dbReference type="NCBI Taxonomy" id="4460"/>
    <lineage>
        <taxon>Eukaryota</taxon>
        <taxon>Viridiplantae</taxon>
        <taxon>Streptophyta</taxon>
        <taxon>Embryophyta</taxon>
        <taxon>Tracheophyta</taxon>
        <taxon>Spermatophyta</taxon>
        <taxon>Magnoliopsida</taxon>
        <taxon>Liliopsida</taxon>
        <taxon>Araceae</taxon>
        <taxon>Aroideae</taxon>
        <taxon>Colocasieae</taxon>
        <taxon>Colocasia</taxon>
    </lineage>
</organism>
<name>A0A843X4W7_COLES</name>
<feature type="compositionally biased region" description="Basic and acidic residues" evidence="1">
    <location>
        <begin position="309"/>
        <end position="325"/>
    </location>
</feature>
<evidence type="ECO:0000313" key="3">
    <source>
        <dbReference type="Proteomes" id="UP000652761"/>
    </source>
</evidence>
<proteinExistence type="predicted"/>
<feature type="compositionally biased region" description="Pro residues" evidence="1">
    <location>
        <begin position="292"/>
        <end position="301"/>
    </location>
</feature>
<feature type="compositionally biased region" description="Basic and acidic residues" evidence="1">
    <location>
        <begin position="469"/>
        <end position="484"/>
    </location>
</feature>
<feature type="compositionally biased region" description="Low complexity" evidence="1">
    <location>
        <begin position="78"/>
        <end position="92"/>
    </location>
</feature>
<feature type="region of interest" description="Disordered" evidence="1">
    <location>
        <begin position="214"/>
        <end position="371"/>
    </location>
</feature>
<feature type="compositionally biased region" description="Basic and acidic residues" evidence="1">
    <location>
        <begin position="14"/>
        <end position="35"/>
    </location>
</feature>
<gene>
    <name evidence="2" type="ORF">Taro_044035</name>
</gene>
<feature type="compositionally biased region" description="Acidic residues" evidence="1">
    <location>
        <begin position="248"/>
        <end position="259"/>
    </location>
</feature>
<comment type="caution">
    <text evidence="2">The sequence shown here is derived from an EMBL/GenBank/DDBJ whole genome shotgun (WGS) entry which is preliminary data.</text>
</comment>
<evidence type="ECO:0000313" key="2">
    <source>
        <dbReference type="EMBL" id="MQM11130.1"/>
    </source>
</evidence>
<sequence length="501" mass="56860">MKEKETSKANITRRRQEIREELSAPPRRSKDEIHLSRGRQTIDLDDDEEEQFRRTSQASRRSFAKEDYLRRTGQHLDQGSGHASSGQESSSARMSTNILEVPVDIPRDGDPRVGPLDPFLTGRREKQPSISAAFKNLKICKEKIGRTTSRRAVDGERRSEMGYLYEAMDRAKELIQMNNKTTYAKWWEIIDRQWEHTLHHDLHAAGELDDVPLLPEFATPPAPKRQKKTVGGRVRSKKHGISIANLETIEEDNDDETPEPSDNLVYQTSNDSTSKTSTPSEGSDHGGDVSSVPPPTPPPDPIVFIGEEDFAHATQDQHHGSRQGREAQTSSQHYARKEKKVASQFQGQGQGQGRQTSEDSGYNPNFIPHRRNWLMKKKKMQEEWERQEKLRMEFKTMAQTSDTSSYASTEGYYQGQGGYLAYPQYPDASYYTGGRAYAQSTESDSHSHDSYESYGSYQGPLQPPLARPDSARLDPDRPNWDRDQPQPSGSRVQPKALRILT</sequence>